<dbReference type="PANTHER" id="PTHR43475">
    <property type="entry name" value="METHYLTHIORIBOSE-1-PHOSPHATE ISOMERASE"/>
    <property type="match status" value="1"/>
</dbReference>
<dbReference type="PANTHER" id="PTHR43475:SF1">
    <property type="entry name" value="METHYLTHIORIBOSE-1-PHOSPHATE ISOMERASE"/>
    <property type="match status" value="1"/>
</dbReference>
<dbReference type="NCBIfam" id="NF004326">
    <property type="entry name" value="PRK05720.1"/>
    <property type="match status" value="1"/>
</dbReference>
<dbReference type="InterPro" id="IPR042529">
    <property type="entry name" value="IF_2B-like_C"/>
</dbReference>
<feature type="binding site" evidence="5">
    <location>
        <begin position="64"/>
        <end position="66"/>
    </location>
    <ligand>
        <name>substrate</name>
    </ligand>
</feature>
<comment type="similarity">
    <text evidence="5">Belongs to the EIF-2B alpha/beta/delta subunits family. MtnA subfamily.</text>
</comment>
<organism evidence="6 7">
    <name type="scientific">Yersinia mollaretii</name>
    <dbReference type="NCBI Taxonomy" id="33060"/>
    <lineage>
        <taxon>Bacteria</taxon>
        <taxon>Pseudomonadati</taxon>
        <taxon>Pseudomonadota</taxon>
        <taxon>Gammaproteobacteria</taxon>
        <taxon>Enterobacterales</taxon>
        <taxon>Yersiniaceae</taxon>
        <taxon>Yersinia</taxon>
    </lineage>
</organism>
<keyword evidence="5" id="KW-0486">Methionine biosynthesis</keyword>
<dbReference type="InterPro" id="IPR000649">
    <property type="entry name" value="IF-2B-related"/>
</dbReference>
<dbReference type="Pfam" id="PF01008">
    <property type="entry name" value="IF-2B"/>
    <property type="match status" value="1"/>
</dbReference>
<comment type="pathway">
    <text evidence="5">Amino-acid biosynthesis; L-methionine biosynthesis via salvage pathway; L-methionine from S-methyl-5-thio-alpha-D-ribose 1-phosphate: step 1/6.</text>
</comment>
<dbReference type="FunFam" id="3.40.50.10470:FF:000006">
    <property type="entry name" value="Methylthioribose-1-phosphate isomerase"/>
    <property type="match status" value="1"/>
</dbReference>
<dbReference type="AlphaFoldDB" id="A0AA36LM83"/>
<keyword evidence="1 5" id="KW-0413">Isomerase</keyword>
<evidence type="ECO:0000313" key="7">
    <source>
        <dbReference type="Proteomes" id="UP000040841"/>
    </source>
</evidence>
<dbReference type="Gene3D" id="1.20.120.420">
    <property type="entry name" value="translation initiation factor eif-2b, domain 1"/>
    <property type="match status" value="1"/>
</dbReference>
<dbReference type="RefSeq" id="WP_049678559.1">
    <property type="nucleotide sequence ID" value="NZ_CABMMJ010000004.1"/>
</dbReference>
<evidence type="ECO:0000256" key="4">
    <source>
        <dbReference type="ARBA" id="ARBA00058145"/>
    </source>
</evidence>
<dbReference type="GO" id="GO:0046523">
    <property type="term" value="F:S-methyl-5-thioribose-1-phosphate isomerase activity"/>
    <property type="evidence" value="ECO:0007669"/>
    <property type="project" value="UniProtKB-UniRule"/>
</dbReference>
<feature type="binding site" evidence="5">
    <location>
        <position position="101"/>
    </location>
    <ligand>
        <name>substrate</name>
    </ligand>
</feature>
<sequence length="363" mass="39054">MQTFNKPALPTITRQTITLQTTSLKIVDNQLWILDQQALPQRQEWLSADSVALLIEHIQTLRVRGAPLIGLSASLLLALLAQRGLSQAQLEQALIALRESRPTAVNLMNNLARMQQALLQANWVEAMTREALRLVEEDRELCERIAQHGAALVKPGSNLLTHCNTGGLATAGIGTAIGVLLRAHQQGNIRQVWVDETRPLLQGGRLTAWELGELGIPYQLICDSMAASLMAQGKVDAVWVGADRIAANGDVANKIGTYSLAVLAHYHRIPFYVAAPHTTHDPACPNGAAIPIEQRAASEVMGVTGSFGHCQWAPENAPVYNPAFDVTPAALISGWVLDSGVITPEQVGAGFFSRSANSLLISG</sequence>
<accession>A0AA36LM83</accession>
<dbReference type="Proteomes" id="UP000040841">
    <property type="component" value="Unassembled WGS sequence"/>
</dbReference>
<comment type="catalytic activity">
    <reaction evidence="3">
        <text>5-(methylsulfanyl)-alpha-D-ribose 1-phosphate = 5-(methylsulfanyl)-D-ribulose 1-phosphate</text>
        <dbReference type="Rhea" id="RHEA:19989"/>
        <dbReference type="ChEBI" id="CHEBI:58533"/>
        <dbReference type="ChEBI" id="CHEBI:58548"/>
        <dbReference type="EC" id="5.3.1.23"/>
    </reaction>
    <physiologicalReaction direction="left-to-right" evidence="3">
        <dbReference type="Rhea" id="RHEA:19990"/>
    </physiologicalReaction>
</comment>
<evidence type="ECO:0000256" key="5">
    <source>
        <dbReference type="HAMAP-Rule" id="MF_01678"/>
    </source>
</evidence>
<comment type="caution">
    <text evidence="6">The sequence shown here is derived from an EMBL/GenBank/DDBJ whole genome shotgun (WGS) entry which is preliminary data.</text>
</comment>
<dbReference type="InterPro" id="IPR037171">
    <property type="entry name" value="NagB/RpiA_transferase-like"/>
</dbReference>
<evidence type="ECO:0000256" key="3">
    <source>
        <dbReference type="ARBA" id="ARBA00051169"/>
    </source>
</evidence>
<dbReference type="HAMAP" id="MF_01678">
    <property type="entry name" value="Salvage_MtnA"/>
    <property type="match status" value="1"/>
</dbReference>
<evidence type="ECO:0000256" key="2">
    <source>
        <dbReference type="ARBA" id="ARBA00050906"/>
    </source>
</evidence>
<comment type="function">
    <text evidence="4">Catalyzes the interconversion of methylthioribose-1-phosphate (MTR-1-P) into methylthioribulose-1-phosphate (MTRu-1-P). Also catalyzes the interconversion of 5-deoxyribose 1-phosphate and 5-deoxyribulose 1-phosphate. Part of a bifunctional DHAP-shunt salvage pathway for SAM by-products.</text>
</comment>
<dbReference type="EC" id="5.3.1.23" evidence="5"/>
<protein>
    <recommendedName>
        <fullName evidence="5">Methylthioribose-1-phosphate isomerase</fullName>
        <shortName evidence="5">M1Pi</shortName>
        <shortName evidence="5">MTR-1-P isomerase</shortName>
        <ecNumber evidence="5">5.3.1.23</ecNumber>
    </recommendedName>
    <alternativeName>
        <fullName evidence="5">S-methyl-5-thioribose-1-phosphate isomerase</fullName>
    </alternativeName>
</protein>
<evidence type="ECO:0000313" key="6">
    <source>
        <dbReference type="EMBL" id="CNI05944.1"/>
    </source>
</evidence>
<feature type="binding site" evidence="5">
    <location>
        <position position="202"/>
    </location>
    <ligand>
        <name>substrate</name>
    </ligand>
</feature>
<dbReference type="GO" id="GO:0019509">
    <property type="term" value="P:L-methionine salvage from methylthioadenosine"/>
    <property type="evidence" value="ECO:0007669"/>
    <property type="project" value="UniProtKB-UniRule"/>
</dbReference>
<keyword evidence="5" id="KW-0028">Amino-acid biosynthesis</keyword>
<comment type="catalytic activity">
    <reaction evidence="2">
        <text>5-deoxy-alpha-D-ribose 1-phosphate = 5-deoxy-D-ribulose 1-phosphate</text>
        <dbReference type="Rhea" id="RHEA:61296"/>
        <dbReference type="ChEBI" id="CHEBI:58749"/>
        <dbReference type="ChEBI" id="CHEBI:144504"/>
    </reaction>
    <physiologicalReaction direction="left-to-right" evidence="2">
        <dbReference type="Rhea" id="RHEA:61297"/>
    </physiologicalReaction>
</comment>
<dbReference type="NCBIfam" id="TIGR00512">
    <property type="entry name" value="salvage_mtnA"/>
    <property type="match status" value="1"/>
</dbReference>
<dbReference type="InterPro" id="IPR005251">
    <property type="entry name" value="IF-M1Pi"/>
</dbReference>
<gene>
    <name evidence="5 6" type="primary">mtnA</name>
    <name evidence="6" type="ORF">ERS008502_02103</name>
</gene>
<dbReference type="InterPro" id="IPR011559">
    <property type="entry name" value="Initiation_fac_2B_a/b/d"/>
</dbReference>
<feature type="active site" description="Proton donor" evidence="5">
    <location>
        <position position="243"/>
    </location>
</feature>
<feature type="site" description="Transition state stabilizer" evidence="5">
    <location>
        <position position="163"/>
    </location>
</feature>
<name>A0AA36LM83_YERMO</name>
<dbReference type="SUPFAM" id="SSF100950">
    <property type="entry name" value="NagB/RpiA/CoA transferase-like"/>
    <property type="match status" value="1"/>
</dbReference>
<proteinExistence type="inferred from homology"/>
<feature type="binding site" evidence="5">
    <location>
        <begin position="253"/>
        <end position="254"/>
    </location>
    <ligand>
        <name>substrate</name>
    </ligand>
</feature>
<evidence type="ECO:0000256" key="1">
    <source>
        <dbReference type="ARBA" id="ARBA00023235"/>
    </source>
</evidence>
<reference evidence="6 7" key="1">
    <citation type="submission" date="2015-03" db="EMBL/GenBank/DDBJ databases">
        <authorList>
            <consortium name="Pathogen Informatics"/>
            <person name="Murphy D."/>
        </authorList>
    </citation>
    <scope>NUCLEOTIDE SEQUENCE [LARGE SCALE GENOMIC DNA]</scope>
    <source>
        <strain evidence="6 7">FE82747</strain>
    </source>
</reference>
<dbReference type="InterPro" id="IPR027363">
    <property type="entry name" value="M1Pi_N"/>
</dbReference>
<dbReference type="EMBL" id="CQBM01000004">
    <property type="protein sequence ID" value="CNI05944.1"/>
    <property type="molecule type" value="Genomic_DNA"/>
</dbReference>
<dbReference type="Gene3D" id="3.40.50.10470">
    <property type="entry name" value="Translation initiation factor eif-2b, domain 2"/>
    <property type="match status" value="1"/>
</dbReference>
<dbReference type="NCBIfam" id="TIGR00524">
    <property type="entry name" value="eIF-2B_rel"/>
    <property type="match status" value="1"/>
</dbReference>